<evidence type="ECO:0000256" key="1">
    <source>
        <dbReference type="SAM" id="SignalP"/>
    </source>
</evidence>
<protein>
    <submittedName>
        <fullName evidence="2">Uncharacterized protein</fullName>
    </submittedName>
</protein>
<organism evidence="2 3">
    <name type="scientific">Tagetes erecta</name>
    <name type="common">African marigold</name>
    <dbReference type="NCBI Taxonomy" id="13708"/>
    <lineage>
        <taxon>Eukaryota</taxon>
        <taxon>Viridiplantae</taxon>
        <taxon>Streptophyta</taxon>
        <taxon>Embryophyta</taxon>
        <taxon>Tracheophyta</taxon>
        <taxon>Spermatophyta</taxon>
        <taxon>Magnoliopsida</taxon>
        <taxon>eudicotyledons</taxon>
        <taxon>Gunneridae</taxon>
        <taxon>Pentapetalae</taxon>
        <taxon>asterids</taxon>
        <taxon>campanulids</taxon>
        <taxon>Asterales</taxon>
        <taxon>Asteraceae</taxon>
        <taxon>Asteroideae</taxon>
        <taxon>Heliantheae alliance</taxon>
        <taxon>Tageteae</taxon>
        <taxon>Tagetes</taxon>
    </lineage>
</organism>
<evidence type="ECO:0000313" key="3">
    <source>
        <dbReference type="Proteomes" id="UP001229421"/>
    </source>
</evidence>
<dbReference type="Proteomes" id="UP001229421">
    <property type="component" value="Unassembled WGS sequence"/>
</dbReference>
<sequence length="167" mass="18757">MALKASVVMIYIGMMMLLLFLPNNHAKLTEYSPAPQPQPPSNSSMVLMGPLQAALNLKSVHQDAPIGARKPPLRSRACFFAKSVVRRACVCLPGPMVTNNTVLVITHGRPREEVQNALESSFFCSCLKLFSYLFTPIHHIIIIKAPKVSMRRMFYLVYNVVVLYYKC</sequence>
<feature type="signal peptide" evidence="1">
    <location>
        <begin position="1"/>
        <end position="26"/>
    </location>
</feature>
<dbReference type="AlphaFoldDB" id="A0AAD8NKI9"/>
<keyword evidence="3" id="KW-1185">Reference proteome</keyword>
<gene>
    <name evidence="2" type="ORF">QVD17_34647</name>
</gene>
<keyword evidence="1" id="KW-0732">Signal</keyword>
<feature type="chain" id="PRO_5042071445" evidence="1">
    <location>
        <begin position="27"/>
        <end position="167"/>
    </location>
</feature>
<proteinExistence type="predicted"/>
<evidence type="ECO:0000313" key="2">
    <source>
        <dbReference type="EMBL" id="KAK1412984.1"/>
    </source>
</evidence>
<reference evidence="2" key="1">
    <citation type="journal article" date="2023" name="bioRxiv">
        <title>Improved chromosome-level genome assembly for marigold (Tagetes erecta).</title>
        <authorList>
            <person name="Jiang F."/>
            <person name="Yuan L."/>
            <person name="Wang S."/>
            <person name="Wang H."/>
            <person name="Xu D."/>
            <person name="Wang A."/>
            <person name="Fan W."/>
        </authorList>
    </citation>
    <scope>NUCLEOTIDE SEQUENCE</scope>
    <source>
        <strain evidence="2">WSJ</strain>
        <tissue evidence="2">Leaf</tissue>
    </source>
</reference>
<accession>A0AAD8NKI9</accession>
<name>A0AAD8NKI9_TARER</name>
<dbReference type="EMBL" id="JAUHHV010000009">
    <property type="protein sequence ID" value="KAK1412984.1"/>
    <property type="molecule type" value="Genomic_DNA"/>
</dbReference>
<comment type="caution">
    <text evidence="2">The sequence shown here is derived from an EMBL/GenBank/DDBJ whole genome shotgun (WGS) entry which is preliminary data.</text>
</comment>